<keyword evidence="10" id="KW-0472">Membrane</keyword>
<dbReference type="InterPro" id="IPR001128">
    <property type="entry name" value="Cyt_P450"/>
</dbReference>
<dbReference type="PANTHER" id="PTHR24282">
    <property type="entry name" value="CYTOCHROME P450 FAMILY MEMBER"/>
    <property type="match status" value="1"/>
</dbReference>
<dbReference type="InterPro" id="IPR050665">
    <property type="entry name" value="Cytochrome_P450_Monooxygen"/>
</dbReference>
<comment type="cofactor">
    <cofactor evidence="11">
        <name>heme</name>
        <dbReference type="ChEBI" id="CHEBI:30413"/>
    </cofactor>
</comment>
<dbReference type="RefSeq" id="XP_010275244.1">
    <property type="nucleotide sequence ID" value="XM_010276942.2"/>
</dbReference>
<dbReference type="PRINTS" id="PR00463">
    <property type="entry name" value="EP450I"/>
</dbReference>
<evidence type="ECO:0000313" key="13">
    <source>
        <dbReference type="Proteomes" id="UP000189703"/>
    </source>
</evidence>
<evidence type="ECO:0000256" key="2">
    <source>
        <dbReference type="ARBA" id="ARBA00010617"/>
    </source>
</evidence>
<dbReference type="CDD" id="cd20642">
    <property type="entry name" value="CYP72"/>
    <property type="match status" value="1"/>
</dbReference>
<evidence type="ECO:0000313" key="14">
    <source>
        <dbReference type="RefSeq" id="XP_010275244.1"/>
    </source>
</evidence>
<dbReference type="FunFam" id="1.10.630.10:FF:000029">
    <property type="entry name" value="Cytochrome P450 734A1"/>
    <property type="match status" value="1"/>
</dbReference>
<dbReference type="Gene3D" id="1.10.630.10">
    <property type="entry name" value="Cytochrome P450"/>
    <property type="match status" value="1"/>
</dbReference>
<comment type="similarity">
    <text evidence="2 12">Belongs to the cytochrome P450 family.</text>
</comment>
<dbReference type="FunCoup" id="A0A1U8B375">
    <property type="interactions" value="897"/>
</dbReference>
<dbReference type="GO" id="GO:0005506">
    <property type="term" value="F:iron ion binding"/>
    <property type="evidence" value="ECO:0007669"/>
    <property type="project" value="InterPro"/>
</dbReference>
<proteinExistence type="inferred from homology"/>
<dbReference type="OrthoDB" id="1470350at2759"/>
<evidence type="ECO:0000256" key="1">
    <source>
        <dbReference type="ARBA" id="ARBA00004370"/>
    </source>
</evidence>
<dbReference type="GO" id="GO:0016705">
    <property type="term" value="F:oxidoreductase activity, acting on paired donors, with incorporation or reduction of molecular oxygen"/>
    <property type="evidence" value="ECO:0007669"/>
    <property type="project" value="InterPro"/>
</dbReference>
<reference evidence="14" key="1">
    <citation type="submission" date="2025-08" db="UniProtKB">
        <authorList>
            <consortium name="RefSeq"/>
        </authorList>
    </citation>
    <scope>IDENTIFICATION</scope>
</reference>
<keyword evidence="7 12" id="KW-0560">Oxidoreductase</keyword>
<evidence type="ECO:0000256" key="11">
    <source>
        <dbReference type="PIRSR" id="PIRSR602401-1"/>
    </source>
</evidence>
<dbReference type="Pfam" id="PF00067">
    <property type="entry name" value="p450"/>
    <property type="match status" value="1"/>
</dbReference>
<dbReference type="STRING" id="4432.A0A1U8B375"/>
<evidence type="ECO:0000256" key="8">
    <source>
        <dbReference type="ARBA" id="ARBA00023004"/>
    </source>
</evidence>
<evidence type="ECO:0000256" key="12">
    <source>
        <dbReference type="RuleBase" id="RU000461"/>
    </source>
</evidence>
<sequence>MGELEFMDWVVISSVLILSWVAIVLYWIWWRPKKLEQRLKQQGIKGHPYRLLFGNLREEMRLEKEAMAKPISLSHNIVPRVIPFVHQTIQNYGRMSISWFGRTPRVYITDPELIKEILFTKFGHFERPKPNPLTKSFLRGLLSYEGEKWAKHRRLINGAFHLEKLKRMLPAFYASCSDLVTRWDSLIASKGSCELDVQPELQCLTGDIISRAAFGSSYEEGRRVFQLLNEQLNLVIQSAMYYCIPGFRFLPTKRNNRMKETRRELRTILEGIVSKREKVIKMGETTTDDLLGLLLESNLKEIQEHGNLKNVGMSIDEVIEECKLFYFAGQETTSVFLTWTMVVLSMHSEWQSRAREEVIQVFGKNKPDFDGLNQLKIVTMILYEVLRLYPPATIFGRHTYKEVRLGNICLPMGVHLSLPIILLHHSHELWGEDAQEFKPERFSEGVSKATKNQLSFFPFSWGPRICIGQNFAMIEAKMALTLILQHFSFHLSPSYTHAPHTVASLHPQHGAQIILRKL</sequence>
<evidence type="ECO:0000256" key="5">
    <source>
        <dbReference type="ARBA" id="ARBA00022723"/>
    </source>
</evidence>
<dbReference type="Proteomes" id="UP000189703">
    <property type="component" value="Unplaced"/>
</dbReference>
<feature type="binding site" description="axial binding residue" evidence="11">
    <location>
        <position position="466"/>
    </location>
    <ligand>
        <name>heme</name>
        <dbReference type="ChEBI" id="CHEBI:30413"/>
    </ligand>
    <ligandPart>
        <name>Fe</name>
        <dbReference type="ChEBI" id="CHEBI:18248"/>
    </ligandPart>
</feature>
<dbReference type="eggNOG" id="KOG0157">
    <property type="taxonomic scope" value="Eukaryota"/>
</dbReference>
<evidence type="ECO:0000256" key="10">
    <source>
        <dbReference type="ARBA" id="ARBA00023136"/>
    </source>
</evidence>
<keyword evidence="3 11" id="KW-0349">Heme</keyword>
<dbReference type="KEGG" id="nnu:104610366"/>
<name>A0A1U8B375_NELNU</name>
<dbReference type="InterPro" id="IPR036396">
    <property type="entry name" value="Cyt_P450_sf"/>
</dbReference>
<keyword evidence="6" id="KW-1133">Transmembrane helix</keyword>
<dbReference type="InterPro" id="IPR002401">
    <property type="entry name" value="Cyt_P450_E_grp-I"/>
</dbReference>
<protein>
    <submittedName>
        <fullName evidence="14">Cytochrome P450 CYP72A219-like</fullName>
    </submittedName>
</protein>
<dbReference type="GO" id="GO:0016020">
    <property type="term" value="C:membrane"/>
    <property type="evidence" value="ECO:0007669"/>
    <property type="project" value="UniProtKB-SubCell"/>
</dbReference>
<gene>
    <name evidence="14" type="primary">LOC104610366</name>
</gene>
<evidence type="ECO:0000256" key="3">
    <source>
        <dbReference type="ARBA" id="ARBA00022617"/>
    </source>
</evidence>
<accession>A0A1U8B375</accession>
<keyword evidence="5 11" id="KW-0479">Metal-binding</keyword>
<dbReference type="OMA" id="RRKDNEF"/>
<dbReference type="PROSITE" id="PS00086">
    <property type="entry name" value="CYTOCHROME_P450"/>
    <property type="match status" value="1"/>
</dbReference>
<dbReference type="SUPFAM" id="SSF48264">
    <property type="entry name" value="Cytochrome P450"/>
    <property type="match status" value="1"/>
</dbReference>
<evidence type="ECO:0000256" key="6">
    <source>
        <dbReference type="ARBA" id="ARBA00022989"/>
    </source>
</evidence>
<evidence type="ECO:0000256" key="9">
    <source>
        <dbReference type="ARBA" id="ARBA00023033"/>
    </source>
</evidence>
<keyword evidence="4" id="KW-0812">Transmembrane</keyword>
<organism evidence="13 14">
    <name type="scientific">Nelumbo nucifera</name>
    <name type="common">Sacred lotus</name>
    <dbReference type="NCBI Taxonomy" id="4432"/>
    <lineage>
        <taxon>Eukaryota</taxon>
        <taxon>Viridiplantae</taxon>
        <taxon>Streptophyta</taxon>
        <taxon>Embryophyta</taxon>
        <taxon>Tracheophyta</taxon>
        <taxon>Spermatophyta</taxon>
        <taxon>Magnoliopsida</taxon>
        <taxon>Proteales</taxon>
        <taxon>Nelumbonaceae</taxon>
        <taxon>Nelumbo</taxon>
    </lineage>
</organism>
<keyword evidence="8 11" id="KW-0408">Iron</keyword>
<dbReference type="GeneID" id="104610366"/>
<dbReference type="AlphaFoldDB" id="A0A1U8B375"/>
<dbReference type="GO" id="GO:0004497">
    <property type="term" value="F:monooxygenase activity"/>
    <property type="evidence" value="ECO:0000318"/>
    <property type="project" value="GO_Central"/>
</dbReference>
<keyword evidence="9 12" id="KW-0503">Monooxygenase</keyword>
<evidence type="ECO:0000256" key="4">
    <source>
        <dbReference type="ARBA" id="ARBA00022692"/>
    </source>
</evidence>
<comment type="subcellular location">
    <subcellularLocation>
        <location evidence="1">Membrane</location>
    </subcellularLocation>
</comment>
<keyword evidence="13" id="KW-1185">Reference proteome</keyword>
<evidence type="ECO:0000256" key="7">
    <source>
        <dbReference type="ARBA" id="ARBA00023002"/>
    </source>
</evidence>
<dbReference type="InterPro" id="IPR017972">
    <property type="entry name" value="Cyt_P450_CS"/>
</dbReference>
<dbReference type="PRINTS" id="PR00385">
    <property type="entry name" value="P450"/>
</dbReference>
<dbReference type="GO" id="GO:0020037">
    <property type="term" value="F:heme binding"/>
    <property type="evidence" value="ECO:0007669"/>
    <property type="project" value="InterPro"/>
</dbReference>
<dbReference type="PANTHER" id="PTHR24282:SF255">
    <property type="entry name" value="CYTOCHROME P450 72A11-RELATED"/>
    <property type="match status" value="1"/>
</dbReference>